<dbReference type="PANTHER" id="PTHR28004">
    <property type="entry name" value="ZGC:162816-RELATED"/>
    <property type="match status" value="1"/>
</dbReference>
<evidence type="ECO:0000256" key="2">
    <source>
        <dbReference type="ARBA" id="ARBA00023239"/>
    </source>
</evidence>
<dbReference type="InterPro" id="IPR001608">
    <property type="entry name" value="Ala_racemase_N"/>
</dbReference>
<dbReference type="Gene3D" id="2.40.37.20">
    <property type="entry name" value="D-serine dehydratase-like domain"/>
    <property type="match status" value="1"/>
</dbReference>
<feature type="domain" description="D-serine dehydratase-like" evidence="3">
    <location>
        <begin position="236"/>
        <end position="329"/>
    </location>
</feature>
<protein>
    <submittedName>
        <fullName evidence="4">Alanine racemase</fullName>
        <ecNumber evidence="4">5.1.1.1</ecNumber>
    </submittedName>
</protein>
<dbReference type="Proteomes" id="UP001164439">
    <property type="component" value="Chromosome"/>
</dbReference>
<dbReference type="SMART" id="SM01119">
    <property type="entry name" value="D-ser_dehydrat"/>
    <property type="match status" value="1"/>
</dbReference>
<dbReference type="Gene3D" id="3.20.20.10">
    <property type="entry name" value="Alanine racemase"/>
    <property type="match status" value="1"/>
</dbReference>
<dbReference type="InterPro" id="IPR029066">
    <property type="entry name" value="PLP-binding_barrel"/>
</dbReference>
<dbReference type="InterPro" id="IPR042208">
    <property type="entry name" value="D-ser_dehydrat-like_sf"/>
</dbReference>
<accession>A0ABY7KEL2</accession>
<evidence type="ECO:0000256" key="1">
    <source>
        <dbReference type="ARBA" id="ARBA00005323"/>
    </source>
</evidence>
<dbReference type="GO" id="GO:0008784">
    <property type="term" value="F:alanine racemase activity"/>
    <property type="evidence" value="ECO:0007669"/>
    <property type="project" value="UniProtKB-EC"/>
</dbReference>
<evidence type="ECO:0000313" key="4">
    <source>
        <dbReference type="EMBL" id="WAZ21792.1"/>
    </source>
</evidence>
<reference evidence="4" key="1">
    <citation type="submission" date="2022-12" db="EMBL/GenBank/DDBJ databases">
        <authorList>
            <person name="Ruckert C."/>
            <person name="Busche T."/>
            <person name="Kalinowski J."/>
            <person name="Wittmann C."/>
        </authorList>
    </citation>
    <scope>NUCLEOTIDE SEQUENCE</scope>
    <source>
        <strain evidence="4">DSM 40467</strain>
    </source>
</reference>
<name>A0ABY7KEL2_9ACTN</name>
<proteinExistence type="inferred from homology"/>
<gene>
    <name evidence="4" type="ORF">STRCI_002991</name>
</gene>
<dbReference type="PANTHER" id="PTHR28004:SF2">
    <property type="entry name" value="D-SERINE DEHYDRATASE"/>
    <property type="match status" value="1"/>
</dbReference>
<dbReference type="RefSeq" id="WP_269659430.1">
    <property type="nucleotide sequence ID" value="NZ_CP114413.1"/>
</dbReference>
<dbReference type="Pfam" id="PF14031">
    <property type="entry name" value="D-ser_dehydrat"/>
    <property type="match status" value="1"/>
</dbReference>
<dbReference type="Pfam" id="PF01168">
    <property type="entry name" value="Ala_racemase_N"/>
    <property type="match status" value="1"/>
</dbReference>
<keyword evidence="5" id="KW-1185">Reference proteome</keyword>
<keyword evidence="4" id="KW-0413">Isomerase</keyword>
<comment type="similarity">
    <text evidence="1">Belongs to the DSD1 family.</text>
</comment>
<dbReference type="SUPFAM" id="SSF51419">
    <property type="entry name" value="PLP-binding barrel"/>
    <property type="match status" value="1"/>
</dbReference>
<dbReference type="InterPro" id="IPR051466">
    <property type="entry name" value="D-amino_acid_metab_enzyme"/>
</dbReference>
<organism evidence="4 5">
    <name type="scientific">Streptomyces cinnabarinus</name>
    <dbReference type="NCBI Taxonomy" id="67287"/>
    <lineage>
        <taxon>Bacteria</taxon>
        <taxon>Bacillati</taxon>
        <taxon>Actinomycetota</taxon>
        <taxon>Actinomycetes</taxon>
        <taxon>Kitasatosporales</taxon>
        <taxon>Streptomycetaceae</taxon>
        <taxon>Streptomyces</taxon>
    </lineage>
</organism>
<dbReference type="InterPro" id="IPR026956">
    <property type="entry name" value="D-ser_dehydrat-like_dom"/>
</dbReference>
<evidence type="ECO:0000313" key="5">
    <source>
        <dbReference type="Proteomes" id="UP001164439"/>
    </source>
</evidence>
<dbReference type="EMBL" id="CP114413">
    <property type="protein sequence ID" value="WAZ21792.1"/>
    <property type="molecule type" value="Genomic_DNA"/>
</dbReference>
<sequence>MDVDVLDRNVARMQKAALEGGFRLRPHAKSHKCPEIGERQIRAGARGLSVATVSEAEVFADAGIEDLFIASSLWIDRARAPRVRRLAEAVSLRVGVDSVDGARRLGEAVPGGVEVVVEVDCGSRRGGVRPSDAGVVAAAAHDVGLDVVGVFTFPGHGYGHDPGARERGARDEERALGEAVAALREAGVEARVVSGGSTPTVGAWRAGVVDEQRPGVYVFNDATQLAIGTCGPDDLALAAVATVISVPAPDRFVLDAGSKVLGTDRSPWVTGRAHLPGLPGAVVTALWEHHAVVRLPEDTEPPALGSVFTIVPNHVCTAVNLADELYVVQGGEVVDRWAVRARGANT</sequence>
<keyword evidence="2" id="KW-0456">Lyase</keyword>
<evidence type="ECO:0000259" key="3">
    <source>
        <dbReference type="SMART" id="SM01119"/>
    </source>
</evidence>
<dbReference type="EC" id="5.1.1.1" evidence="4"/>